<sequence length="419" mass="44002">MSNTLTDNTIQPSPSEPVSGYEQTENSANETAVGTEQTGGASLDQAREEVGSIDQPSFLSDPFDSVFFDFVSSMLTGFFDFIENVAVGGILGIKPIETDGPLTFGEPETGFLMGQGAHMAWSRTWPGSGEADVAAAAVTILVALTMGGAILEMFRYNTSRTNGKKNLLEGIAFIIMWFPMALFFMQIVFGITLAVSPDMFTVLAGIATAGASAYILGPITMLIALAGAAVWILVILLLQLQRIGILVYLTFGPLLIAGWYSNIPIISDYCQEILKKFVPLVFMPLPIAVVGAVISGLLSFGGSPGGMAIGAMAPVLVPALLLITGLLALFGMWSLFKASSKTASTLVGGVVKGGAAAGLLASGNVMAARGMMYGGPTRALAFGATGMNRDDADTSLSESVKGQYQDMKEHQVFGSNRRK</sequence>
<dbReference type="Pfam" id="PF19590">
    <property type="entry name" value="TrbL_3"/>
    <property type="match status" value="1"/>
</dbReference>
<evidence type="ECO:0008006" key="5">
    <source>
        <dbReference type="Google" id="ProtNLM"/>
    </source>
</evidence>
<feature type="transmembrane region" description="Helical" evidence="2">
    <location>
        <begin position="215"/>
        <end position="238"/>
    </location>
</feature>
<feature type="compositionally biased region" description="Polar residues" evidence="1">
    <location>
        <begin position="21"/>
        <end position="40"/>
    </location>
</feature>
<feature type="transmembrane region" description="Helical" evidence="2">
    <location>
        <begin position="133"/>
        <end position="151"/>
    </location>
</feature>
<feature type="transmembrane region" description="Helical" evidence="2">
    <location>
        <begin position="171"/>
        <end position="195"/>
    </location>
</feature>
<feature type="compositionally biased region" description="Polar residues" evidence="1">
    <location>
        <begin position="1"/>
        <end position="13"/>
    </location>
</feature>
<keyword evidence="4" id="KW-1185">Reference proteome</keyword>
<feature type="transmembrane region" description="Helical" evidence="2">
    <location>
        <begin position="277"/>
        <end position="300"/>
    </location>
</feature>
<comment type="caution">
    <text evidence="3">The sequence shown here is derived from an EMBL/GenBank/DDBJ whole genome shotgun (WGS) entry which is preliminary data.</text>
</comment>
<feature type="transmembrane region" description="Helical" evidence="2">
    <location>
        <begin position="342"/>
        <end position="362"/>
    </location>
</feature>
<reference evidence="3 4" key="1">
    <citation type="journal article" date="2019" name="Int. J. Syst. Evol. Microbiol.">
        <title>The Global Catalogue of Microorganisms (GCM) 10K type strain sequencing project: providing services to taxonomists for standard genome sequencing and annotation.</title>
        <authorList>
            <consortium name="The Broad Institute Genomics Platform"/>
            <consortium name="The Broad Institute Genome Sequencing Center for Infectious Disease"/>
            <person name="Wu L."/>
            <person name="Ma J."/>
        </authorList>
    </citation>
    <scope>NUCLEOTIDE SEQUENCE [LARGE SCALE GENOMIC DNA]</scope>
    <source>
        <strain evidence="3 4">PJ61</strain>
    </source>
</reference>
<dbReference type="InterPro" id="IPR045782">
    <property type="entry name" value="TrbL_3"/>
</dbReference>
<proteinExistence type="predicted"/>
<evidence type="ECO:0000313" key="3">
    <source>
        <dbReference type="EMBL" id="MFC6770035.1"/>
    </source>
</evidence>
<gene>
    <name evidence="3" type="ORF">ACFQDD_00600</name>
</gene>
<dbReference type="Proteomes" id="UP001596274">
    <property type="component" value="Unassembled WGS sequence"/>
</dbReference>
<feature type="transmembrane region" description="Helical" evidence="2">
    <location>
        <begin position="312"/>
        <end position="336"/>
    </location>
</feature>
<protein>
    <recommendedName>
        <fullName evidence="5">Type IV secretion system protein</fullName>
    </recommendedName>
</protein>
<feature type="region of interest" description="Disordered" evidence="1">
    <location>
        <begin position="1"/>
        <end position="49"/>
    </location>
</feature>
<name>A0ABD5T3V7_9EURY</name>
<dbReference type="EMBL" id="JBHSWT010000012">
    <property type="protein sequence ID" value="MFC6770035.1"/>
    <property type="molecule type" value="Genomic_DNA"/>
</dbReference>
<keyword evidence="2" id="KW-0472">Membrane</keyword>
<dbReference type="AlphaFoldDB" id="A0ABD5T3V7"/>
<evidence type="ECO:0000256" key="2">
    <source>
        <dbReference type="SAM" id="Phobius"/>
    </source>
</evidence>
<organism evidence="3 4">
    <name type="scientific">Halorubrum pallidum</name>
    <dbReference type="NCBI Taxonomy" id="1526114"/>
    <lineage>
        <taxon>Archaea</taxon>
        <taxon>Methanobacteriati</taxon>
        <taxon>Methanobacteriota</taxon>
        <taxon>Stenosarchaea group</taxon>
        <taxon>Halobacteria</taxon>
        <taxon>Halobacteriales</taxon>
        <taxon>Haloferacaceae</taxon>
        <taxon>Halorubrum</taxon>
    </lineage>
</organism>
<feature type="transmembrane region" description="Helical" evidence="2">
    <location>
        <begin position="245"/>
        <end position="265"/>
    </location>
</feature>
<evidence type="ECO:0000256" key="1">
    <source>
        <dbReference type="SAM" id="MobiDB-lite"/>
    </source>
</evidence>
<keyword evidence="2" id="KW-1133">Transmembrane helix</keyword>
<evidence type="ECO:0000313" key="4">
    <source>
        <dbReference type="Proteomes" id="UP001596274"/>
    </source>
</evidence>
<accession>A0ABD5T3V7</accession>
<keyword evidence="2" id="KW-0812">Transmembrane</keyword>